<dbReference type="Pfam" id="PF10551">
    <property type="entry name" value="MULE"/>
    <property type="match status" value="1"/>
</dbReference>
<feature type="region of interest" description="Disordered" evidence="1">
    <location>
        <begin position="404"/>
        <end position="440"/>
    </location>
</feature>
<reference evidence="3 4" key="1">
    <citation type="submission" date="2024-09" db="EMBL/GenBank/DDBJ databases">
        <title>Chromosome-scale assembly of Riccia sorocarpa.</title>
        <authorList>
            <person name="Paukszto L."/>
        </authorList>
    </citation>
    <scope>NUCLEOTIDE SEQUENCE [LARGE SCALE GENOMIC DNA]</scope>
    <source>
        <strain evidence="3">LP-2024</strain>
        <tissue evidence="3">Aerial parts of the thallus</tissue>
    </source>
</reference>
<evidence type="ECO:0000256" key="1">
    <source>
        <dbReference type="SAM" id="MobiDB-lite"/>
    </source>
</evidence>
<evidence type="ECO:0000313" key="3">
    <source>
        <dbReference type="EMBL" id="KAL3692055.1"/>
    </source>
</evidence>
<dbReference type="AlphaFoldDB" id="A0ABD3HKA3"/>
<comment type="caution">
    <text evidence="3">The sequence shown here is derived from an EMBL/GenBank/DDBJ whole genome shotgun (WGS) entry which is preliminary data.</text>
</comment>
<evidence type="ECO:0000313" key="4">
    <source>
        <dbReference type="Proteomes" id="UP001633002"/>
    </source>
</evidence>
<dbReference type="InterPro" id="IPR018289">
    <property type="entry name" value="MULE_transposase_dom"/>
</dbReference>
<dbReference type="EMBL" id="JBJQOH010000003">
    <property type="protein sequence ID" value="KAL3692055.1"/>
    <property type="molecule type" value="Genomic_DNA"/>
</dbReference>
<gene>
    <name evidence="3" type="ORF">R1sor_005706</name>
</gene>
<feature type="compositionally biased region" description="Polar residues" evidence="1">
    <location>
        <begin position="404"/>
        <end position="422"/>
    </location>
</feature>
<proteinExistence type="predicted"/>
<name>A0ABD3HKA3_9MARC</name>
<dbReference type="PANTHER" id="PTHR33977">
    <property type="entry name" value="ZINC ION BINDING PROTEIN"/>
    <property type="match status" value="1"/>
</dbReference>
<feature type="domain" description="MULE transposase" evidence="2">
    <location>
        <begin position="20"/>
        <end position="121"/>
    </location>
</feature>
<dbReference type="Proteomes" id="UP001633002">
    <property type="component" value="Unassembled WGS sequence"/>
</dbReference>
<organism evidence="3 4">
    <name type="scientific">Riccia sorocarpa</name>
    <dbReference type="NCBI Taxonomy" id="122646"/>
    <lineage>
        <taxon>Eukaryota</taxon>
        <taxon>Viridiplantae</taxon>
        <taxon>Streptophyta</taxon>
        <taxon>Embryophyta</taxon>
        <taxon>Marchantiophyta</taxon>
        <taxon>Marchantiopsida</taxon>
        <taxon>Marchantiidae</taxon>
        <taxon>Marchantiales</taxon>
        <taxon>Ricciaceae</taxon>
        <taxon>Riccia</taxon>
    </lineage>
</organism>
<protein>
    <recommendedName>
        <fullName evidence="2">MULE transposase domain-containing protein</fullName>
    </recommendedName>
</protein>
<dbReference type="PANTHER" id="PTHR33977:SF1">
    <property type="entry name" value="ZINC ION BINDING PROTEIN"/>
    <property type="match status" value="1"/>
</dbReference>
<accession>A0ABD3HKA3</accession>
<sequence>MALRVHPLEKLATLGHGSTVSIDATFSRNKYGYQLYTVLCFDSFLNGVPCMWFLMERHETEDLAMVFREMKVRVDTYRLQQLQLPEKWRPSCFLTDDAKEENLALSDVFPNVPVNLCLWHVRRAWLKKLHAVVKDPFAKAAMNQELGRIMYGLNEGLAGLDRAVALHPKTVPKGFQKGEDVTTDSVIRCLMLDGYSEVQLLHMLGTKWGTDAGGLQNMQPKDLLGNIDILTLGIPGGAEPADVHDESDDCIMLSSPPRTGVESDGGNSHETRKLMLSNFQREIASMYKQVSTSKQCCQQAYELVMRAINDALQLKAVIELRFDSINKATCPEQFTTSATNETTLKRKKDFLELYQSKRRRQHEARNNGSMQESAICDDNRFTPVLASKKSVQEELDKAAYDTLASQGQTSDTKASSLHTSTSKLKRRASQSSEFDMPIGGRQSMSTVKAFRTMDSSQIIILD</sequence>
<keyword evidence="4" id="KW-1185">Reference proteome</keyword>
<evidence type="ECO:0000259" key="2">
    <source>
        <dbReference type="Pfam" id="PF10551"/>
    </source>
</evidence>